<feature type="transmembrane region" description="Helical" evidence="1">
    <location>
        <begin position="354"/>
        <end position="371"/>
    </location>
</feature>
<feature type="transmembrane region" description="Helical" evidence="1">
    <location>
        <begin position="325"/>
        <end position="342"/>
    </location>
</feature>
<protein>
    <recommendedName>
        <fullName evidence="4">Oligosaccharide repeat unit polymerase</fullName>
    </recommendedName>
</protein>
<dbReference type="EMBL" id="FOGP01000001">
    <property type="protein sequence ID" value="SER35433.1"/>
    <property type="molecule type" value="Genomic_DNA"/>
</dbReference>
<name>A0A1H9NJ66_9ACTN</name>
<sequence length="420" mass="47136">MLNYYYIYAGLWTGVCGLYALHWSKLNAPLDPSLIAFFVLSIAFCVIRGYQCRKEFAYRPNSLRGAAGRTLGMVEERFGAKMIPLYRFGAEWGPMIALAALFAILFVAQGFVPLVAVFNKALDYESLLTDPVPFVAPACIVGCILYASFCFKAFLDESRARSLVKVFFCFGLLMLQYIRSAIAITLFVMLVLFVARRGRISVLGILIMVVAVLAGLWLFGVMGNMRYGASWSNSFYIFRIGRYTEALPSFVPRQFLWAYSYVTSPLACLNFNVSNGSHGVDVLNFLYSFMPMAIAKRLPFYVTPHVTLQVNYFTVSSIWSDYFCFMGVAGIYVGFVIQMGLLRLARHILKGTRVETIGFALMSMVVAFSFFMNSFTYPSMAYPVYIVLAMALFEKVRARRAGAVAEPEPEPVPEMAVDDE</sequence>
<feature type="transmembrane region" description="Helical" evidence="1">
    <location>
        <begin position="34"/>
        <end position="50"/>
    </location>
</feature>
<dbReference type="Proteomes" id="UP000199128">
    <property type="component" value="Unassembled WGS sequence"/>
</dbReference>
<keyword evidence="1" id="KW-1133">Transmembrane helix</keyword>
<proteinExistence type="predicted"/>
<evidence type="ECO:0000313" key="3">
    <source>
        <dbReference type="Proteomes" id="UP000199128"/>
    </source>
</evidence>
<reference evidence="3" key="1">
    <citation type="submission" date="2016-10" db="EMBL/GenBank/DDBJ databases">
        <authorList>
            <person name="Varghese N."/>
            <person name="Submissions S."/>
        </authorList>
    </citation>
    <scope>NUCLEOTIDE SEQUENCE [LARGE SCALE GENOMIC DNA]</scope>
    <source>
        <strain evidence="3">KHGC19</strain>
    </source>
</reference>
<dbReference type="RefSeq" id="WP_091007924.1">
    <property type="nucleotide sequence ID" value="NZ_FOGP01000001.1"/>
</dbReference>
<feature type="transmembrane region" description="Helical" evidence="1">
    <location>
        <begin position="5"/>
        <end position="22"/>
    </location>
</feature>
<evidence type="ECO:0000313" key="2">
    <source>
        <dbReference type="EMBL" id="SER35433.1"/>
    </source>
</evidence>
<feature type="transmembrane region" description="Helical" evidence="1">
    <location>
        <begin position="92"/>
        <end position="114"/>
    </location>
</feature>
<evidence type="ECO:0000256" key="1">
    <source>
        <dbReference type="SAM" id="Phobius"/>
    </source>
</evidence>
<keyword evidence="1" id="KW-0812">Transmembrane</keyword>
<feature type="transmembrane region" description="Helical" evidence="1">
    <location>
        <begin position="134"/>
        <end position="155"/>
    </location>
</feature>
<feature type="transmembrane region" description="Helical" evidence="1">
    <location>
        <begin position="200"/>
        <end position="219"/>
    </location>
</feature>
<accession>A0A1H9NJ66</accession>
<evidence type="ECO:0008006" key="4">
    <source>
        <dbReference type="Google" id="ProtNLM"/>
    </source>
</evidence>
<gene>
    <name evidence="2" type="ORF">SAMN05216446_0491</name>
</gene>
<feature type="transmembrane region" description="Helical" evidence="1">
    <location>
        <begin position="167"/>
        <end position="194"/>
    </location>
</feature>
<dbReference type="AlphaFoldDB" id="A0A1H9NJ66"/>
<organism evidence="2 3">
    <name type="scientific">Parafannyhessea umbonata</name>
    <dbReference type="NCBI Taxonomy" id="604330"/>
    <lineage>
        <taxon>Bacteria</taxon>
        <taxon>Bacillati</taxon>
        <taxon>Actinomycetota</taxon>
        <taxon>Coriobacteriia</taxon>
        <taxon>Coriobacteriales</taxon>
        <taxon>Atopobiaceae</taxon>
        <taxon>Parafannyhessea</taxon>
    </lineage>
</organism>
<keyword evidence="1" id="KW-0472">Membrane</keyword>